<evidence type="ECO:0000256" key="2">
    <source>
        <dbReference type="ARBA" id="ARBA00005058"/>
    </source>
</evidence>
<evidence type="ECO:0000256" key="3">
    <source>
        <dbReference type="ARBA" id="ARBA00006751"/>
    </source>
</evidence>
<evidence type="ECO:0000256" key="7">
    <source>
        <dbReference type="PIRNR" id="PIRNR000477"/>
    </source>
</evidence>
<dbReference type="InterPro" id="IPR035994">
    <property type="entry name" value="Nucleoside_phosphorylase_sf"/>
</dbReference>
<keyword evidence="10" id="KW-1185">Reference proteome</keyword>
<dbReference type="PANTHER" id="PTHR11904">
    <property type="entry name" value="METHYLTHIOADENOSINE/PURINE NUCLEOSIDE PHOSPHORYLASE"/>
    <property type="match status" value="1"/>
</dbReference>
<evidence type="ECO:0000256" key="6">
    <source>
        <dbReference type="ARBA" id="ARBA00048556"/>
    </source>
</evidence>
<dbReference type="Gene3D" id="3.40.50.1580">
    <property type="entry name" value="Nucleoside phosphorylase domain"/>
    <property type="match status" value="1"/>
</dbReference>
<evidence type="ECO:0000256" key="5">
    <source>
        <dbReference type="ARBA" id="ARBA00022679"/>
    </source>
</evidence>
<feature type="domain" description="Nucleoside phosphorylase" evidence="8">
    <location>
        <begin position="25"/>
        <end position="274"/>
    </location>
</feature>
<reference evidence="9 10" key="1">
    <citation type="submission" date="2023-07" db="EMBL/GenBank/DDBJ databases">
        <title>Novel species of Thermanaerothrix with wide hydrolytic capabilities.</title>
        <authorList>
            <person name="Zayulina K.S."/>
            <person name="Podosokorskaya O.A."/>
            <person name="Elcheninov A.G."/>
        </authorList>
    </citation>
    <scope>NUCLEOTIDE SEQUENCE [LARGE SCALE GENOMIC DNA]</scope>
    <source>
        <strain evidence="9 10">4228-RoL</strain>
    </source>
</reference>
<dbReference type="CDD" id="cd09009">
    <property type="entry name" value="PNP-EcPNPII_like"/>
    <property type="match status" value="1"/>
</dbReference>
<dbReference type="EC" id="2.4.2.1" evidence="7"/>
<dbReference type="PIRSF" id="PIRSF000477">
    <property type="entry name" value="PurNPase"/>
    <property type="match status" value="1"/>
</dbReference>
<protein>
    <recommendedName>
        <fullName evidence="7">Purine nucleoside phosphorylase</fullName>
        <ecNumber evidence="7">2.4.2.1</ecNumber>
    </recommendedName>
    <alternativeName>
        <fullName evidence="7">Inosine-guanosine phosphorylase</fullName>
    </alternativeName>
</protein>
<evidence type="ECO:0000256" key="1">
    <source>
        <dbReference type="ARBA" id="ARBA00002678"/>
    </source>
</evidence>
<comment type="catalytic activity">
    <reaction evidence="6">
        <text>a purine 2'-deoxy-D-ribonucleoside + phosphate = a purine nucleobase + 2-deoxy-alpha-D-ribose 1-phosphate</text>
        <dbReference type="Rhea" id="RHEA:36431"/>
        <dbReference type="ChEBI" id="CHEBI:26386"/>
        <dbReference type="ChEBI" id="CHEBI:43474"/>
        <dbReference type="ChEBI" id="CHEBI:57259"/>
        <dbReference type="ChEBI" id="CHEBI:142361"/>
        <dbReference type="EC" id="2.4.2.1"/>
    </reaction>
</comment>
<dbReference type="PANTHER" id="PTHR11904:SF9">
    <property type="entry name" value="PURINE NUCLEOSIDE PHOSPHORYLASE-RELATED"/>
    <property type="match status" value="1"/>
</dbReference>
<gene>
    <name evidence="9" type="ORF">QYE77_12565</name>
</gene>
<dbReference type="InterPro" id="IPR011270">
    <property type="entry name" value="Pur_Nuc_Pase_Ino/Guo-sp"/>
</dbReference>
<evidence type="ECO:0000259" key="8">
    <source>
        <dbReference type="Pfam" id="PF01048"/>
    </source>
</evidence>
<keyword evidence="4 7" id="KW-0328">Glycosyltransferase</keyword>
<organism evidence="9 10">
    <name type="scientific">Thermanaerothrix solaris</name>
    <dbReference type="NCBI Taxonomy" id="3058434"/>
    <lineage>
        <taxon>Bacteria</taxon>
        <taxon>Bacillati</taxon>
        <taxon>Chloroflexota</taxon>
        <taxon>Anaerolineae</taxon>
        <taxon>Anaerolineales</taxon>
        <taxon>Anaerolineaceae</taxon>
        <taxon>Thermanaerothrix</taxon>
    </lineage>
</organism>
<dbReference type="GO" id="GO:0004731">
    <property type="term" value="F:purine-nucleoside phosphorylase activity"/>
    <property type="evidence" value="ECO:0007669"/>
    <property type="project" value="UniProtKB-EC"/>
</dbReference>
<dbReference type="RefSeq" id="WP_315625780.1">
    <property type="nucleotide sequence ID" value="NZ_JAUHMF010000002.1"/>
</dbReference>
<evidence type="ECO:0000313" key="9">
    <source>
        <dbReference type="EMBL" id="MDT8899098.1"/>
    </source>
</evidence>
<name>A0ABU3NQI6_9CHLR</name>
<dbReference type="NCBIfam" id="TIGR01700">
    <property type="entry name" value="PNPH"/>
    <property type="match status" value="1"/>
</dbReference>
<dbReference type="NCBIfam" id="NF006054">
    <property type="entry name" value="PRK08202.1"/>
    <property type="match status" value="1"/>
</dbReference>
<proteinExistence type="inferred from homology"/>
<comment type="pathway">
    <text evidence="2 7">Purine metabolism; purine nucleoside salvage.</text>
</comment>
<evidence type="ECO:0000256" key="4">
    <source>
        <dbReference type="ARBA" id="ARBA00022676"/>
    </source>
</evidence>
<dbReference type="Pfam" id="PF01048">
    <property type="entry name" value="PNP_UDP_1"/>
    <property type="match status" value="1"/>
</dbReference>
<dbReference type="InterPro" id="IPR011268">
    <property type="entry name" value="Purine_phosphorylase"/>
</dbReference>
<keyword evidence="5 7" id="KW-0808">Transferase</keyword>
<dbReference type="NCBIfam" id="TIGR01697">
    <property type="entry name" value="PNPH-PUNA-XAPA"/>
    <property type="match status" value="1"/>
</dbReference>
<dbReference type="Proteomes" id="UP001254165">
    <property type="component" value="Unassembled WGS sequence"/>
</dbReference>
<dbReference type="InterPro" id="IPR000845">
    <property type="entry name" value="Nucleoside_phosphorylase_d"/>
</dbReference>
<sequence>METHTLERIYQARDYLRSKLPLQPRVALILGSGLGSLAEHIANPTIVDYRDIPHWPVSTVPGHSGRLIVGELEGQVVMAMQGRAHYYEGYTMAQVTFPIRVMQSLGISTLIVTNAAGAVNPTFEPGDVMLITDHINLIGMAGLNPLRGPNLDEFGERFPDMSQAYDRELMTYCRAAAVEANLTLREGVYICLAGPSFETPADLRFLRLIGADAVGMSTVPEVTVARHGKMRVLGLSGISNKANLDGNTITTHEEVLQAGKVLVPKLTTLIRGVLKRLPA</sequence>
<evidence type="ECO:0000313" key="10">
    <source>
        <dbReference type="Proteomes" id="UP001254165"/>
    </source>
</evidence>
<comment type="similarity">
    <text evidence="3 7">Belongs to the PNP/MTAP phosphorylase family.</text>
</comment>
<dbReference type="EMBL" id="JAUHMF010000002">
    <property type="protein sequence ID" value="MDT8899098.1"/>
    <property type="molecule type" value="Genomic_DNA"/>
</dbReference>
<accession>A0ABU3NQI6</accession>
<dbReference type="SUPFAM" id="SSF53167">
    <property type="entry name" value="Purine and uridine phosphorylases"/>
    <property type="match status" value="1"/>
</dbReference>
<comment type="function">
    <text evidence="1">The purine nucleoside phosphorylases catalyze the phosphorolytic breakdown of the N-glycosidic bond in the beta-(deoxy)ribonucleoside molecules, with the formation of the corresponding free purine bases and pentose-1-phosphate. Cleaves guanosine, inosine, 2'-deoxyguanosine and 2'-deoxyinosine.</text>
</comment>
<comment type="caution">
    <text evidence="9">The sequence shown here is derived from an EMBL/GenBank/DDBJ whole genome shotgun (WGS) entry which is preliminary data.</text>
</comment>